<dbReference type="EMBL" id="HF563609">
    <property type="protein sequence ID" value="CCP26091.1"/>
    <property type="molecule type" value="Genomic_DNA"/>
</dbReference>
<dbReference type="CDD" id="cd17909">
    <property type="entry name" value="CheC_ClassI"/>
    <property type="match status" value="1"/>
</dbReference>
<dbReference type="PANTHER" id="PTHR43693:SF1">
    <property type="entry name" value="PROTEIN PHOSPHATASE CHEZ"/>
    <property type="match status" value="1"/>
</dbReference>
<dbReference type="eggNOG" id="COG1776">
    <property type="taxonomic scope" value="Bacteria"/>
</dbReference>
<dbReference type="SUPFAM" id="SSF103039">
    <property type="entry name" value="CheC-like"/>
    <property type="match status" value="1"/>
</dbReference>
<protein>
    <submittedName>
        <fullName evidence="4">CheC, inhibitor of MCP methylation</fullName>
    </submittedName>
</protein>
<dbReference type="OrthoDB" id="9812187at2"/>
<reference evidence="5" key="1">
    <citation type="journal article" date="2013" name="Genome Announc.">
        <title>First genome sequence of a syntrophic acetate-oxidizing bacterium, Tepidanaerobacter acetatoxydans strain Re1.</title>
        <authorList>
            <person name="Manzoor S."/>
            <person name="Bongcam-Rudloff E."/>
            <person name="Schnurer A."/>
            <person name="Muller B."/>
        </authorList>
    </citation>
    <scope>NUCLEOTIDE SEQUENCE [LARGE SCALE GENOMIC DNA]</scope>
    <source>
        <strain evidence="5">Re1</strain>
    </source>
</reference>
<keyword evidence="2" id="KW-0378">Hydrolase</keyword>
<dbReference type="Pfam" id="PF04509">
    <property type="entry name" value="CheC"/>
    <property type="match status" value="2"/>
</dbReference>
<evidence type="ECO:0000256" key="2">
    <source>
        <dbReference type="ARBA" id="ARBA00022801"/>
    </source>
</evidence>
<accession>L0RYT7</accession>
<dbReference type="InterPro" id="IPR028976">
    <property type="entry name" value="CheC-like_sf"/>
</dbReference>
<keyword evidence="5" id="KW-1185">Reference proteome</keyword>
<dbReference type="STRING" id="1209989.TepRe1_1247"/>
<feature type="domain" description="CheC-like protein" evidence="3">
    <location>
        <begin position="104"/>
        <end position="139"/>
    </location>
</feature>
<dbReference type="Gene3D" id="3.40.1550.10">
    <property type="entry name" value="CheC-like"/>
    <property type="match status" value="1"/>
</dbReference>
<keyword evidence="1" id="KW-0145">Chemotaxis</keyword>
<dbReference type="PATRIC" id="fig|1209989.3.peg.1516"/>
<dbReference type="InterPro" id="IPR050992">
    <property type="entry name" value="CheZ_family_phosphatases"/>
</dbReference>
<dbReference type="HOGENOM" id="CLU_087860_2_0_9"/>
<dbReference type="KEGG" id="tep:TepRe1_1247"/>
<gene>
    <name evidence="4" type="ordered locus">TEPIRE1_1357</name>
</gene>
<sequence>MYTDLEIDALKEIGNIGAGNAATALSTLLSKKIIIKVPQIKIIPFDEVSKSVGGPEKLVVGIFMRITGDVDGNILIIIPERDAYNLTETLLSKQKDRNVDFSDMEKSALLELGNIVGSSYVVALSDLTKLSLKVSVPSLAFDMAGAIISFPLSLYGYMGDTAFLIDTEFTEGLDGTKLHYFLIPDDESLKLLLKAIGVNTIEHINPSGNGGI</sequence>
<proteinExistence type="predicted"/>
<feature type="domain" description="CheC-like protein" evidence="3">
    <location>
        <begin position="6"/>
        <end position="42"/>
    </location>
</feature>
<dbReference type="GO" id="GO:0006935">
    <property type="term" value="P:chemotaxis"/>
    <property type="evidence" value="ECO:0007669"/>
    <property type="project" value="UniProtKB-KW"/>
</dbReference>
<dbReference type="PANTHER" id="PTHR43693">
    <property type="entry name" value="PROTEIN PHOSPHATASE CHEZ"/>
    <property type="match status" value="1"/>
</dbReference>
<name>F4LTR3_TEPAE</name>
<dbReference type="Proteomes" id="UP000010802">
    <property type="component" value="Chromosome"/>
</dbReference>
<evidence type="ECO:0000256" key="1">
    <source>
        <dbReference type="ARBA" id="ARBA00022500"/>
    </source>
</evidence>
<accession>F4LTR3</accession>
<evidence type="ECO:0000259" key="3">
    <source>
        <dbReference type="Pfam" id="PF04509"/>
    </source>
</evidence>
<dbReference type="KEGG" id="tae:TepiRe1_1357"/>
<dbReference type="AlphaFoldDB" id="F4LTR3"/>
<evidence type="ECO:0000313" key="4">
    <source>
        <dbReference type="EMBL" id="CCP26091.1"/>
    </source>
</evidence>
<organism evidence="4 5">
    <name type="scientific">Tepidanaerobacter acetatoxydans (strain DSM 21804 / JCM 16047 / Re1)</name>
    <dbReference type="NCBI Taxonomy" id="1209989"/>
    <lineage>
        <taxon>Bacteria</taxon>
        <taxon>Bacillati</taxon>
        <taxon>Bacillota</taxon>
        <taxon>Clostridia</taxon>
        <taxon>Thermosediminibacterales</taxon>
        <taxon>Tepidanaerobacteraceae</taxon>
        <taxon>Tepidanaerobacter</taxon>
    </lineage>
</organism>
<dbReference type="RefSeq" id="WP_013778316.1">
    <property type="nucleotide sequence ID" value="NC_015519.1"/>
</dbReference>
<evidence type="ECO:0000313" key="5">
    <source>
        <dbReference type="Proteomes" id="UP000010802"/>
    </source>
</evidence>
<dbReference type="InterPro" id="IPR007597">
    <property type="entry name" value="CheC"/>
</dbReference>
<dbReference type="GO" id="GO:0016787">
    <property type="term" value="F:hydrolase activity"/>
    <property type="evidence" value="ECO:0007669"/>
    <property type="project" value="UniProtKB-KW"/>
</dbReference>